<dbReference type="AlphaFoldDB" id="A0A381SUH4"/>
<organism evidence="2">
    <name type="scientific">marine metagenome</name>
    <dbReference type="NCBI Taxonomy" id="408172"/>
    <lineage>
        <taxon>unclassified sequences</taxon>
        <taxon>metagenomes</taxon>
        <taxon>ecological metagenomes</taxon>
    </lineage>
</organism>
<name>A0A381SUH4_9ZZZZ</name>
<feature type="region of interest" description="Disordered" evidence="1">
    <location>
        <begin position="24"/>
        <end position="53"/>
    </location>
</feature>
<evidence type="ECO:0000256" key="1">
    <source>
        <dbReference type="SAM" id="MobiDB-lite"/>
    </source>
</evidence>
<reference evidence="2" key="1">
    <citation type="submission" date="2018-05" db="EMBL/GenBank/DDBJ databases">
        <authorList>
            <person name="Lanie J.A."/>
            <person name="Ng W.-L."/>
            <person name="Kazmierczak K.M."/>
            <person name="Andrzejewski T.M."/>
            <person name="Davidsen T.M."/>
            <person name="Wayne K.J."/>
            <person name="Tettelin H."/>
            <person name="Glass J.I."/>
            <person name="Rusch D."/>
            <person name="Podicherti R."/>
            <person name="Tsui H.-C.T."/>
            <person name="Winkler M.E."/>
        </authorList>
    </citation>
    <scope>NUCLEOTIDE SEQUENCE</scope>
</reference>
<accession>A0A381SUH4</accession>
<proteinExistence type="predicted"/>
<gene>
    <name evidence="2" type="ORF">METZ01_LOCUS60526</name>
</gene>
<evidence type="ECO:0000313" key="2">
    <source>
        <dbReference type="EMBL" id="SVA07672.1"/>
    </source>
</evidence>
<sequence length="53" mass="5787">MDLPVCPDFRELEWLIERQMEVPVSRDTSVSHGDGLLGPPKLTSMSGCGTRAA</sequence>
<dbReference type="EMBL" id="UINC01003595">
    <property type="protein sequence ID" value="SVA07672.1"/>
    <property type="molecule type" value="Genomic_DNA"/>
</dbReference>
<protein>
    <submittedName>
        <fullName evidence="2">Uncharacterized protein</fullName>
    </submittedName>
</protein>